<comment type="caution">
    <text evidence="2">The sequence shown here is derived from an EMBL/GenBank/DDBJ whole genome shotgun (WGS) entry which is preliminary data.</text>
</comment>
<reference evidence="2" key="1">
    <citation type="submission" date="2020-12" db="EMBL/GenBank/DDBJ databases">
        <authorList>
            <person name="Iha C."/>
        </authorList>
    </citation>
    <scope>NUCLEOTIDE SEQUENCE</scope>
</reference>
<gene>
    <name evidence="2" type="ORF">OSTQU699_LOCUS6315</name>
</gene>
<dbReference type="EMBL" id="CAJHUC010001395">
    <property type="protein sequence ID" value="CAD7700956.1"/>
    <property type="molecule type" value="Genomic_DNA"/>
</dbReference>
<comment type="subcellular location">
    <subcellularLocation>
        <location evidence="1">Membrane</location>
        <topology evidence="1">Multi-pass membrane protein</topology>
    </subcellularLocation>
</comment>
<dbReference type="Pfam" id="PF03134">
    <property type="entry name" value="TB2_DP1_HVA22"/>
    <property type="match status" value="1"/>
</dbReference>
<dbReference type="GO" id="GO:0016020">
    <property type="term" value="C:membrane"/>
    <property type="evidence" value="ECO:0007669"/>
    <property type="project" value="UniProtKB-SubCell"/>
</dbReference>
<accession>A0A8S1J4M6</accession>
<dbReference type="InterPro" id="IPR004345">
    <property type="entry name" value="TB2_DP1_HVA22"/>
</dbReference>
<dbReference type="PANTHER" id="PTHR12300">
    <property type="entry name" value="HVA22-LIKE PROTEINS"/>
    <property type="match status" value="1"/>
</dbReference>
<dbReference type="AlphaFoldDB" id="A0A8S1J4M6"/>
<comment type="similarity">
    <text evidence="1">Belongs to the DP1 family.</text>
</comment>
<keyword evidence="3" id="KW-1185">Reference proteome</keyword>
<evidence type="ECO:0000256" key="1">
    <source>
        <dbReference type="RuleBase" id="RU362006"/>
    </source>
</evidence>
<protein>
    <recommendedName>
        <fullName evidence="1">HVA22-like protein</fullName>
    </recommendedName>
</protein>
<dbReference type="PANTHER" id="PTHR12300:SF117">
    <property type="entry name" value="LP05237P-RELATED"/>
    <property type="match status" value="1"/>
</dbReference>
<name>A0A8S1J4M6_9CHLO</name>
<dbReference type="Proteomes" id="UP000708148">
    <property type="component" value="Unassembled WGS sequence"/>
</dbReference>
<organism evidence="2 3">
    <name type="scientific">Ostreobium quekettii</name>
    <dbReference type="NCBI Taxonomy" id="121088"/>
    <lineage>
        <taxon>Eukaryota</taxon>
        <taxon>Viridiplantae</taxon>
        <taxon>Chlorophyta</taxon>
        <taxon>core chlorophytes</taxon>
        <taxon>Ulvophyceae</taxon>
        <taxon>TCBD clade</taxon>
        <taxon>Bryopsidales</taxon>
        <taxon>Ostreobineae</taxon>
        <taxon>Ostreobiaceae</taxon>
        <taxon>Ostreobium</taxon>
    </lineage>
</organism>
<evidence type="ECO:0000313" key="3">
    <source>
        <dbReference type="Proteomes" id="UP000708148"/>
    </source>
</evidence>
<evidence type="ECO:0000313" key="2">
    <source>
        <dbReference type="EMBL" id="CAD7700956.1"/>
    </source>
</evidence>
<dbReference type="OrthoDB" id="434647at2759"/>
<proteinExistence type="inferred from homology"/>
<sequence length="244" mass="27007">MLSTILSAFVAGIPDQFVSTSVNVSNTARSSQTSGCRTQIRGHPWGVDGGWPLAGDSAGARGPPFEEEGRPVPLTRAAWAAAHPSAMVFAFASRVLQNLVAYAWPAYLSYKSVESRQPEGVRDWCIYWFVLALFTIAERVADAFLFWVPLYYPAKVAFVLYLWHPRTLGAKTLYGKAVRPTLGSYELEIDQAVEEARVWVRDCVLVNKNKAVDYLRAKGTELAAKAHALLKRLEAGSNEIDKRD</sequence>